<dbReference type="EMBL" id="CAJVPW010017740">
    <property type="protein sequence ID" value="CAG8678130.1"/>
    <property type="molecule type" value="Genomic_DNA"/>
</dbReference>
<keyword evidence="2" id="KW-1185">Reference proteome</keyword>
<gene>
    <name evidence="1" type="ORF">SPELUC_LOCUS10007</name>
</gene>
<name>A0ACA9NZX8_9GLOM</name>
<reference evidence="1" key="1">
    <citation type="submission" date="2021-06" db="EMBL/GenBank/DDBJ databases">
        <authorList>
            <person name="Kallberg Y."/>
            <person name="Tangrot J."/>
            <person name="Rosling A."/>
        </authorList>
    </citation>
    <scope>NUCLEOTIDE SEQUENCE</scope>
    <source>
        <strain evidence="1">28 12/20/2015</strain>
    </source>
</reference>
<comment type="caution">
    <text evidence="1">The sequence shown here is derived from an EMBL/GenBank/DDBJ whole genome shotgun (WGS) entry which is preliminary data.</text>
</comment>
<accession>A0ACA9NZX8</accession>
<organism evidence="1 2">
    <name type="scientific">Cetraspora pellucida</name>
    <dbReference type="NCBI Taxonomy" id="1433469"/>
    <lineage>
        <taxon>Eukaryota</taxon>
        <taxon>Fungi</taxon>
        <taxon>Fungi incertae sedis</taxon>
        <taxon>Mucoromycota</taxon>
        <taxon>Glomeromycotina</taxon>
        <taxon>Glomeromycetes</taxon>
        <taxon>Diversisporales</taxon>
        <taxon>Gigasporaceae</taxon>
        <taxon>Cetraspora</taxon>
    </lineage>
</organism>
<proteinExistence type="predicted"/>
<evidence type="ECO:0000313" key="1">
    <source>
        <dbReference type="EMBL" id="CAG8678130.1"/>
    </source>
</evidence>
<protein>
    <submittedName>
        <fullName evidence="1">5167_t:CDS:1</fullName>
    </submittedName>
</protein>
<sequence length="188" mass="22289">DLNTQYLVTFEYNCHKELVINHVFVEANDVTFIEEEQVDSREELDRVERIIGIEREKDRGRSREPPNFILIQNHYLLHREYARLPNDFQLGIVKLLALFQLFFTDKQLQIIIENTNKYEQVKGREGGHAWSSLTLTWELIQDTFDSTKNMSHDEASLLTSSKEKQTLHMTKNYELPMTHLLDKEHLVE</sequence>
<feature type="non-terminal residue" evidence="1">
    <location>
        <position position="1"/>
    </location>
</feature>
<evidence type="ECO:0000313" key="2">
    <source>
        <dbReference type="Proteomes" id="UP000789366"/>
    </source>
</evidence>
<dbReference type="Proteomes" id="UP000789366">
    <property type="component" value="Unassembled WGS sequence"/>
</dbReference>